<accession>A0A9K3KVZ8</accession>
<proteinExistence type="predicted"/>
<comment type="caution">
    <text evidence="2">The sequence shown here is derived from an EMBL/GenBank/DDBJ whole genome shotgun (WGS) entry which is preliminary data.</text>
</comment>
<reference evidence="2" key="2">
    <citation type="submission" date="2021-04" db="EMBL/GenBank/DDBJ databases">
        <authorList>
            <person name="Podell S."/>
        </authorList>
    </citation>
    <scope>NUCLEOTIDE SEQUENCE</scope>
    <source>
        <strain evidence="2">Hildebrandi</strain>
    </source>
</reference>
<feature type="region of interest" description="Disordered" evidence="1">
    <location>
        <begin position="165"/>
        <end position="204"/>
    </location>
</feature>
<evidence type="ECO:0000256" key="1">
    <source>
        <dbReference type="SAM" id="MobiDB-lite"/>
    </source>
</evidence>
<evidence type="ECO:0000313" key="3">
    <source>
        <dbReference type="Proteomes" id="UP000693970"/>
    </source>
</evidence>
<sequence length="204" mass="23791">MDQSRTSPTLNKRTIEEDLAKLEHSTFMLEFPELTMISAQHETRFQDYHPIVSTVHPDGTRNSRRTARTPSHTATTATRTYNQATNQPKTNKLHLTTISDLLLDQGFFLLLPPEEVLSHYHLSGVTSGYSLHCLANRDPAAKMQQPEPQQEPQFPSILEAIHQHEQKVGRRITPEEMKLLEREQERREEMQQQQQQRREEMQQQ</sequence>
<keyword evidence="3" id="KW-1185">Reference proteome</keyword>
<reference evidence="2" key="1">
    <citation type="journal article" date="2021" name="Sci. Rep.">
        <title>Diploid genomic architecture of Nitzschia inconspicua, an elite biomass production diatom.</title>
        <authorList>
            <person name="Oliver A."/>
            <person name="Podell S."/>
            <person name="Pinowska A."/>
            <person name="Traller J.C."/>
            <person name="Smith S.R."/>
            <person name="McClure R."/>
            <person name="Beliaev A."/>
            <person name="Bohutskyi P."/>
            <person name="Hill E.A."/>
            <person name="Rabines A."/>
            <person name="Zheng H."/>
            <person name="Allen L.Z."/>
            <person name="Kuo A."/>
            <person name="Grigoriev I.V."/>
            <person name="Allen A.E."/>
            <person name="Hazlebeck D."/>
            <person name="Allen E.E."/>
        </authorList>
    </citation>
    <scope>NUCLEOTIDE SEQUENCE</scope>
    <source>
        <strain evidence="2">Hildebrandi</strain>
    </source>
</reference>
<name>A0A9K3KVZ8_9STRA</name>
<dbReference type="AlphaFoldDB" id="A0A9K3KVZ8"/>
<feature type="region of interest" description="Disordered" evidence="1">
    <location>
        <begin position="53"/>
        <end position="87"/>
    </location>
</feature>
<organism evidence="2 3">
    <name type="scientific">Nitzschia inconspicua</name>
    <dbReference type="NCBI Taxonomy" id="303405"/>
    <lineage>
        <taxon>Eukaryota</taxon>
        <taxon>Sar</taxon>
        <taxon>Stramenopiles</taxon>
        <taxon>Ochrophyta</taxon>
        <taxon>Bacillariophyta</taxon>
        <taxon>Bacillariophyceae</taxon>
        <taxon>Bacillariophycidae</taxon>
        <taxon>Bacillariales</taxon>
        <taxon>Bacillariaceae</taxon>
        <taxon>Nitzschia</taxon>
    </lineage>
</organism>
<dbReference type="Proteomes" id="UP000693970">
    <property type="component" value="Unassembled WGS sequence"/>
</dbReference>
<feature type="compositionally biased region" description="Low complexity" evidence="1">
    <location>
        <begin position="68"/>
        <end position="85"/>
    </location>
</feature>
<dbReference type="EMBL" id="JAGRRH010000018">
    <property type="protein sequence ID" value="KAG7350394.1"/>
    <property type="molecule type" value="Genomic_DNA"/>
</dbReference>
<gene>
    <name evidence="2" type="ORF">IV203_009754</name>
</gene>
<protein>
    <submittedName>
        <fullName evidence="2">Uncharacterized protein</fullName>
    </submittedName>
</protein>
<evidence type="ECO:0000313" key="2">
    <source>
        <dbReference type="EMBL" id="KAG7350394.1"/>
    </source>
</evidence>